<dbReference type="Proteomes" id="UP000020103">
    <property type="component" value="Unassembled WGS sequence"/>
</dbReference>
<dbReference type="InterPro" id="IPR024747">
    <property type="entry name" value="Pyridox_Oxase-rel"/>
</dbReference>
<dbReference type="PANTHER" id="PTHR34071:SF2">
    <property type="entry name" value="FLAVIN-NUCLEOTIDE-BINDING PROTEIN"/>
    <property type="match status" value="1"/>
</dbReference>
<gene>
    <name evidence="1" type="ORF">I543_1524</name>
</gene>
<evidence type="ECO:0000313" key="1">
    <source>
        <dbReference type="EMBL" id="EUA45516.1"/>
    </source>
</evidence>
<dbReference type="InterPro" id="IPR012349">
    <property type="entry name" value="Split_barrel_FMN-bd"/>
</dbReference>
<sequence>MWSVVSPRPRETMCHMTVSTTNTDDQLRDSPDLLVHRYKWLQRRERADLFAILDAGTIAHVGFVRPDGKPMVIPMAYARDGEFLLMHGSSGSGLTRSAVAGVELVATISIFDGLVYAQSLFDSTVNYRCAMVFGRAVPVTEREREDCIRVISERLMPGRWTEVRPPTKRELAATYVLRMPLDMSSVKVREGQPTEDARSGIWTGYLPFESVVGEPVPQLGVDIVPAQSITMAADVWKQRLRRPTSAE</sequence>
<accession>A0A829PXZ6</accession>
<dbReference type="Pfam" id="PF12900">
    <property type="entry name" value="Pyridox_ox_2"/>
    <property type="match status" value="1"/>
</dbReference>
<dbReference type="PANTHER" id="PTHR34071">
    <property type="entry name" value="5-NITROIMIDAZOLE ANTIBIOTICS RESISTANCE PROTEIN, NIMA-FAMILY-RELATED PROTEIN-RELATED"/>
    <property type="match status" value="1"/>
</dbReference>
<protein>
    <submittedName>
        <fullName evidence="1">Pyridoxamine 5'-phosphate oxidase family protein</fullName>
    </submittedName>
</protein>
<name>A0A829PXZ6_9MYCO</name>
<evidence type="ECO:0000313" key="2">
    <source>
        <dbReference type="Proteomes" id="UP000020103"/>
    </source>
</evidence>
<dbReference type="AlphaFoldDB" id="A0A829PXZ6"/>
<organism evidence="1 2">
    <name type="scientific">Mycobacteroides abscessus 21</name>
    <dbReference type="NCBI Taxonomy" id="1299324"/>
    <lineage>
        <taxon>Bacteria</taxon>
        <taxon>Bacillati</taxon>
        <taxon>Actinomycetota</taxon>
        <taxon>Actinomycetes</taxon>
        <taxon>Mycobacteriales</taxon>
        <taxon>Mycobacteriaceae</taxon>
        <taxon>Mycobacteroides</taxon>
        <taxon>Mycobacteroides abscessus</taxon>
    </lineage>
</organism>
<dbReference type="EMBL" id="JAOF01000001">
    <property type="protein sequence ID" value="EUA45516.1"/>
    <property type="molecule type" value="Genomic_DNA"/>
</dbReference>
<dbReference type="SUPFAM" id="SSF50475">
    <property type="entry name" value="FMN-binding split barrel"/>
    <property type="match status" value="1"/>
</dbReference>
<proteinExistence type="predicted"/>
<dbReference type="Gene3D" id="2.30.110.10">
    <property type="entry name" value="Electron Transport, Fmn-binding Protein, Chain A"/>
    <property type="match status" value="1"/>
</dbReference>
<reference evidence="1 2" key="1">
    <citation type="submission" date="2013-12" db="EMBL/GenBank/DDBJ databases">
        <authorList>
            <person name="Madinger N."/>
            <person name="Lenaerts A."/>
            <person name="Ordway D."/>
            <person name="DeGroote M.A."/>
            <person name="Parker T."/>
            <person name="Sizemore C."/>
            <person name="Tallon L.J."/>
            <person name="Sadzewicz L.K."/>
            <person name="Sengamalay N."/>
            <person name="Fraser C.M."/>
            <person name="Hine E."/>
            <person name="Shefchek K.A."/>
            <person name="Das S.P."/>
            <person name="Tettelin H."/>
        </authorList>
    </citation>
    <scope>NUCLEOTIDE SEQUENCE [LARGE SCALE GENOMIC DNA]</scope>
    <source>
        <strain evidence="1 2">21</strain>
    </source>
</reference>
<comment type="caution">
    <text evidence="1">The sequence shown here is derived from an EMBL/GenBank/DDBJ whole genome shotgun (WGS) entry which is preliminary data.</text>
</comment>